<feature type="region of interest" description="Disordered" evidence="1">
    <location>
        <begin position="94"/>
        <end position="115"/>
    </location>
</feature>
<evidence type="ECO:0000313" key="2">
    <source>
        <dbReference type="EMBL" id="KAG5635910.1"/>
    </source>
</evidence>
<dbReference type="EMBL" id="JABCKI010000802">
    <property type="protein sequence ID" value="KAG5649655.1"/>
    <property type="molecule type" value="Genomic_DNA"/>
</dbReference>
<keyword evidence="5" id="KW-1185">Reference proteome</keyword>
<protein>
    <submittedName>
        <fullName evidence="4">Uncharacterized protein</fullName>
    </submittedName>
</protein>
<dbReference type="AlphaFoldDB" id="A0A9P7GM62"/>
<feature type="region of interest" description="Disordered" evidence="1">
    <location>
        <begin position="1"/>
        <end position="33"/>
    </location>
</feature>
<reference evidence="4" key="1">
    <citation type="submission" date="2021-02" db="EMBL/GenBank/DDBJ databases">
        <authorList>
            <person name="Nieuwenhuis M."/>
            <person name="Van De Peppel L.J.J."/>
        </authorList>
    </citation>
    <scope>NUCLEOTIDE SEQUENCE</scope>
    <source>
        <strain evidence="4">D49</strain>
    </source>
</reference>
<dbReference type="EMBL" id="JABCKI010006002">
    <property type="protein sequence ID" value="KAG5635910.1"/>
    <property type="molecule type" value="Genomic_DNA"/>
</dbReference>
<evidence type="ECO:0000313" key="3">
    <source>
        <dbReference type="EMBL" id="KAG5649655.1"/>
    </source>
</evidence>
<proteinExistence type="predicted"/>
<accession>A0A9P7GM62</accession>
<feature type="non-terminal residue" evidence="4">
    <location>
        <position position="115"/>
    </location>
</feature>
<feature type="compositionally biased region" description="Acidic residues" evidence="1">
    <location>
        <begin position="17"/>
        <end position="26"/>
    </location>
</feature>
<comment type="caution">
    <text evidence="4">The sequence shown here is derived from an EMBL/GenBank/DDBJ whole genome shotgun (WGS) entry which is preliminary data.</text>
</comment>
<sequence length="115" mass="12730">MSETRNGPREPTKSVPPEEEEEDEEAVTLLSPELARDCTSVTEQFRAGELSKSSAILRIHDILSKTQANVEGDPFVKAFESFVSILDAFERFRGNAASRGEQQTSTLVGELSRDQ</sequence>
<gene>
    <name evidence="3" type="ORF">H0H81_002666</name>
    <name evidence="4" type="ORF">H0H81_004541</name>
    <name evidence="2" type="ORF">H0H81_009672</name>
</gene>
<evidence type="ECO:0000256" key="1">
    <source>
        <dbReference type="SAM" id="MobiDB-lite"/>
    </source>
</evidence>
<feature type="compositionally biased region" description="Basic and acidic residues" evidence="1">
    <location>
        <begin position="1"/>
        <end position="12"/>
    </location>
</feature>
<dbReference type="OrthoDB" id="3126606at2759"/>
<reference evidence="4" key="2">
    <citation type="submission" date="2021-10" db="EMBL/GenBank/DDBJ databases">
        <title>Phylogenomics reveals ancestral predisposition of the termite-cultivated fungus Termitomyces towards a domesticated lifestyle.</title>
        <authorList>
            <person name="Auxier B."/>
            <person name="Grum-Grzhimaylo A."/>
            <person name="Cardenas M.E."/>
            <person name="Lodge J.D."/>
            <person name="Laessoe T."/>
            <person name="Pedersen O."/>
            <person name="Smith M.E."/>
            <person name="Kuyper T.W."/>
            <person name="Franco-Molano E.A."/>
            <person name="Baroni T.J."/>
            <person name="Aanen D.K."/>
        </authorList>
    </citation>
    <scope>NUCLEOTIDE SEQUENCE</scope>
    <source>
        <strain evidence="4">D49</strain>
    </source>
</reference>
<evidence type="ECO:0000313" key="5">
    <source>
        <dbReference type="Proteomes" id="UP000717328"/>
    </source>
</evidence>
<dbReference type="EMBL" id="JABCKI010000115">
    <property type="protein sequence ID" value="KAG5652581.1"/>
    <property type="molecule type" value="Genomic_DNA"/>
</dbReference>
<organism evidence="4 5">
    <name type="scientific">Sphagnurus paluster</name>
    <dbReference type="NCBI Taxonomy" id="117069"/>
    <lineage>
        <taxon>Eukaryota</taxon>
        <taxon>Fungi</taxon>
        <taxon>Dikarya</taxon>
        <taxon>Basidiomycota</taxon>
        <taxon>Agaricomycotina</taxon>
        <taxon>Agaricomycetes</taxon>
        <taxon>Agaricomycetidae</taxon>
        <taxon>Agaricales</taxon>
        <taxon>Tricholomatineae</taxon>
        <taxon>Lyophyllaceae</taxon>
        <taxon>Sphagnurus</taxon>
    </lineage>
</organism>
<evidence type="ECO:0000313" key="4">
    <source>
        <dbReference type="EMBL" id="KAG5652581.1"/>
    </source>
</evidence>
<dbReference type="Proteomes" id="UP000717328">
    <property type="component" value="Unassembled WGS sequence"/>
</dbReference>
<name>A0A9P7GM62_9AGAR</name>